<dbReference type="Gene3D" id="2.60.120.920">
    <property type="match status" value="1"/>
</dbReference>
<keyword evidence="2" id="KW-0436">Ligase</keyword>
<dbReference type="Pfam" id="PF00622">
    <property type="entry name" value="SPRY"/>
    <property type="match status" value="1"/>
</dbReference>
<dbReference type="AlphaFoldDB" id="A0A7L4KG08"/>
<dbReference type="PRINTS" id="PR01407">
    <property type="entry name" value="BUTYPHLNCDUF"/>
</dbReference>
<dbReference type="InterPro" id="IPR043136">
    <property type="entry name" value="B30.2/SPRY_sf"/>
</dbReference>
<dbReference type="FunFam" id="2.60.120.920:FF:000004">
    <property type="entry name" value="Butyrophilin subfamily 1 member A1"/>
    <property type="match status" value="1"/>
</dbReference>
<evidence type="ECO:0000313" key="3">
    <source>
        <dbReference type="Proteomes" id="UP000519239"/>
    </source>
</evidence>
<name>A0A7L4KG08_9AVES</name>
<feature type="domain" description="B30.2/SPRY" evidence="1">
    <location>
        <begin position="1"/>
        <end position="181"/>
    </location>
</feature>
<feature type="non-terminal residue" evidence="2">
    <location>
        <position position="183"/>
    </location>
</feature>
<dbReference type="PANTHER" id="PTHR24103">
    <property type="entry name" value="E3 UBIQUITIN-PROTEIN LIGASE TRIM"/>
    <property type="match status" value="1"/>
</dbReference>
<dbReference type="SMART" id="SM00449">
    <property type="entry name" value="SPRY"/>
    <property type="match status" value="1"/>
</dbReference>
<dbReference type="SMART" id="SM00589">
    <property type="entry name" value="PRY"/>
    <property type="match status" value="1"/>
</dbReference>
<dbReference type="InterPro" id="IPR003879">
    <property type="entry name" value="Butyrophylin_SPRY"/>
</dbReference>
<dbReference type="Proteomes" id="UP000519239">
    <property type="component" value="Unassembled WGS sequence"/>
</dbReference>
<feature type="non-terminal residue" evidence="2">
    <location>
        <position position="1"/>
    </location>
</feature>
<sequence>DITLDAATAHPRLEILDDGKSVKDAGRLQTVPYHKNRFNSLVLVLAKEGFTSGRHYWEVDVGKLSSFSLGVAQESVIREGIVKICPENGFWVIKFGLWESWAYTVPWTPLNFNEKLRKIGVFLDIPAKKLSFFDVKKKKAFFTFNLGGNQEVKFIPLFSPNPTGHERTVEPIRIVEGFDDEEE</sequence>
<dbReference type="InterPro" id="IPR006574">
    <property type="entry name" value="PRY"/>
</dbReference>
<accession>A0A7L4KG08</accession>
<evidence type="ECO:0000313" key="2">
    <source>
        <dbReference type="EMBL" id="NXY51882.1"/>
    </source>
</evidence>
<proteinExistence type="predicted"/>
<gene>
    <name evidence="2" type="primary">Trim39_1</name>
    <name evidence="2" type="ORF">CEUAER_R04982</name>
</gene>
<dbReference type="CDD" id="cd13733">
    <property type="entry name" value="SPRY_PRY_C-I_1"/>
    <property type="match status" value="1"/>
</dbReference>
<dbReference type="InterPro" id="IPR013320">
    <property type="entry name" value="ConA-like_dom_sf"/>
</dbReference>
<dbReference type="OrthoDB" id="6105938at2759"/>
<dbReference type="SUPFAM" id="SSF49899">
    <property type="entry name" value="Concanavalin A-like lectins/glucanases"/>
    <property type="match status" value="1"/>
</dbReference>
<dbReference type="EMBL" id="VWPQ01017993">
    <property type="protein sequence ID" value="NXY51882.1"/>
    <property type="molecule type" value="Genomic_DNA"/>
</dbReference>
<dbReference type="Pfam" id="PF13765">
    <property type="entry name" value="PRY"/>
    <property type="match status" value="1"/>
</dbReference>
<organism evidence="2 3">
    <name type="scientific">Ceuthmochares aereus</name>
    <dbReference type="NCBI Taxonomy" id="1961834"/>
    <lineage>
        <taxon>Eukaryota</taxon>
        <taxon>Metazoa</taxon>
        <taxon>Chordata</taxon>
        <taxon>Craniata</taxon>
        <taxon>Vertebrata</taxon>
        <taxon>Euteleostomi</taxon>
        <taxon>Archelosauria</taxon>
        <taxon>Archosauria</taxon>
        <taxon>Dinosauria</taxon>
        <taxon>Saurischia</taxon>
        <taxon>Theropoda</taxon>
        <taxon>Coelurosauria</taxon>
        <taxon>Aves</taxon>
        <taxon>Neognathae</taxon>
        <taxon>Neoaves</taxon>
        <taxon>Otidimorphae</taxon>
        <taxon>Cuculiformes</taxon>
        <taxon>Cuculidae</taxon>
        <taxon>Ceuthmochares</taxon>
    </lineage>
</organism>
<dbReference type="InterPro" id="IPR001870">
    <property type="entry name" value="B30.2/SPRY"/>
</dbReference>
<dbReference type="PROSITE" id="PS50188">
    <property type="entry name" value="B302_SPRY"/>
    <property type="match status" value="1"/>
</dbReference>
<keyword evidence="3" id="KW-1185">Reference proteome</keyword>
<dbReference type="GO" id="GO:0016874">
    <property type="term" value="F:ligase activity"/>
    <property type="evidence" value="ECO:0007669"/>
    <property type="project" value="UniProtKB-KW"/>
</dbReference>
<comment type="caution">
    <text evidence="2">The sequence shown here is derived from an EMBL/GenBank/DDBJ whole genome shotgun (WGS) entry which is preliminary data.</text>
</comment>
<dbReference type="InterPro" id="IPR003877">
    <property type="entry name" value="SPRY_dom"/>
</dbReference>
<protein>
    <submittedName>
        <fullName evidence="2">TRI39 ligase</fullName>
    </submittedName>
</protein>
<reference evidence="2 3" key="1">
    <citation type="submission" date="2019-09" db="EMBL/GenBank/DDBJ databases">
        <title>Bird 10,000 Genomes (B10K) Project - Family phase.</title>
        <authorList>
            <person name="Zhang G."/>
        </authorList>
    </citation>
    <scope>NUCLEOTIDE SEQUENCE [LARGE SCALE GENOMIC DNA]</scope>
    <source>
        <strain evidence="2">B10K-CU-031-02</strain>
        <tissue evidence="2">Muscle</tissue>
    </source>
</reference>
<dbReference type="InterPro" id="IPR050143">
    <property type="entry name" value="TRIM/RBCC"/>
</dbReference>
<evidence type="ECO:0000259" key="1">
    <source>
        <dbReference type="PROSITE" id="PS50188"/>
    </source>
</evidence>